<dbReference type="InterPro" id="IPR036116">
    <property type="entry name" value="FN3_sf"/>
</dbReference>
<dbReference type="Proteomes" id="UP000563094">
    <property type="component" value="Unassembled WGS sequence"/>
</dbReference>
<reference evidence="4 5" key="1">
    <citation type="submission" date="2020-08" db="EMBL/GenBank/DDBJ databases">
        <title>Genomic Encyclopedia of Type Strains, Phase IV (KMG-IV): sequencing the most valuable type-strain genomes for metagenomic binning, comparative biology and taxonomic classification.</title>
        <authorList>
            <person name="Goeker M."/>
        </authorList>
    </citation>
    <scope>NUCLEOTIDE SEQUENCE [LARGE SCALE GENOMIC DNA]</scope>
    <source>
        <strain evidence="4 5">DSM 29854</strain>
    </source>
</reference>
<dbReference type="RefSeq" id="WP_182511906.1">
    <property type="nucleotide sequence ID" value="NZ_JACJIQ010000002.1"/>
</dbReference>
<dbReference type="SUPFAM" id="SSF49265">
    <property type="entry name" value="Fibronectin type III"/>
    <property type="match status" value="1"/>
</dbReference>
<feature type="signal peptide" evidence="1">
    <location>
        <begin position="1"/>
        <end position="20"/>
    </location>
</feature>
<evidence type="ECO:0000259" key="3">
    <source>
        <dbReference type="PROSITE" id="PS50853"/>
    </source>
</evidence>
<feature type="domain" description="Cadherin" evidence="2">
    <location>
        <begin position="563"/>
        <end position="663"/>
    </location>
</feature>
<dbReference type="InterPro" id="IPR002126">
    <property type="entry name" value="Cadherin-like_dom"/>
</dbReference>
<evidence type="ECO:0000259" key="2">
    <source>
        <dbReference type="PROSITE" id="PS50268"/>
    </source>
</evidence>
<feature type="domain" description="Fibronectin type-III" evidence="3">
    <location>
        <begin position="470"/>
        <end position="559"/>
    </location>
</feature>
<organism evidence="4 5">
    <name type="scientific">Rufibacter quisquiliarum</name>
    <dbReference type="NCBI Taxonomy" id="1549639"/>
    <lineage>
        <taxon>Bacteria</taxon>
        <taxon>Pseudomonadati</taxon>
        <taxon>Bacteroidota</taxon>
        <taxon>Cytophagia</taxon>
        <taxon>Cytophagales</taxon>
        <taxon>Hymenobacteraceae</taxon>
        <taxon>Rufibacter</taxon>
    </lineage>
</organism>
<proteinExistence type="predicted"/>
<dbReference type="AlphaFoldDB" id="A0A839GQK9"/>
<dbReference type="Gene3D" id="2.60.40.60">
    <property type="entry name" value="Cadherins"/>
    <property type="match status" value="1"/>
</dbReference>
<sequence>MRKALLLLLGVFLSFNAVQAQSIVINKLLNGSNDADGRTDAVELLVVQDHLDIRGFIIKDFENNITTEGGRFEFKDEPLWRDLRKGTTIILRNLSGLQGNYVQDTDPSDFIIDVLLQNTTYFTNRGGTAIFNLTGNDMVMIKTGEPTGTAGSIHAFAYGSAANIDASAHFASTTSPKIKLVYANPGGGYFYYPTNPTQNVSDYNGTSATASNAITNANDAQRQWGFGYGAGNRNFIASLRRPVVAEGPVNLPVVVNKIYNATDTNDGKSDAFELLVVQDHFDMRNLVVKDFNDNLVNDTGGKYRFKNIAFWADMRKGTTIVLRKTQSQDAAYVEDTDASDFTLDLLLTNSSPYLDNVALSGHEFNLTMTDMVMIKRGDINGAGDAIHALVSNNGNASTAGSFFNAIYSRALVSAETNGTGFFLYPLNPTVSIEDFDGVKAKSSTDTDRKWGMGYGDNNRAFIASLRAPAAPSDLTAAAITATQIDLSWSDNSPNETGFEIERSTDGTTFNSLATVGANVTTYSDKTVVGSTKYYYRVRATGASAASEFSNVAEIITNIAKVLTVSFTPQTVYENAPLGTVAGELTSTSDNASATFTYSLVSGDGDTDNAAFSISGNQLQTAAALNFEAKSSYSVRVRSTSSSGHFLEEVFTVAVQDVNEAPTLAAIADQVACNITQTQTIALSNATPGPETTQTLTYSVASTNSALFEELSITPGANGAAQLSYRLKAGALGEADVTVTLKDNGGTAHGGTDTFTRTFKLTSVALPTATITSNQGTQLSKGLTATLTASGGTSYVWANANGIVSGQNSATLTVRPEATTTYQVTVTNENGCTDTESITLEVTENYSVLQAFNLLTPNNDGVNDKWVIQNIDFYRNNEVKVFDRAGRVVFQQKGYRNTWDGTYQNAPLAAGTYYYIVDFGNGQPLFKGFITVVRD</sequence>
<accession>A0A839GQK9</accession>
<dbReference type="CDD" id="cd00063">
    <property type="entry name" value="FN3"/>
    <property type="match status" value="1"/>
</dbReference>
<dbReference type="GO" id="GO:0016020">
    <property type="term" value="C:membrane"/>
    <property type="evidence" value="ECO:0007669"/>
    <property type="project" value="InterPro"/>
</dbReference>
<gene>
    <name evidence="4" type="ORF">FHS90_000823</name>
</gene>
<comment type="caution">
    <text evidence="4">The sequence shown here is derived from an EMBL/GenBank/DDBJ whole genome shotgun (WGS) entry which is preliminary data.</text>
</comment>
<dbReference type="SUPFAM" id="SSF49313">
    <property type="entry name" value="Cadherin-like"/>
    <property type="match status" value="1"/>
</dbReference>
<dbReference type="InterPro" id="IPR013783">
    <property type="entry name" value="Ig-like_fold"/>
</dbReference>
<dbReference type="EMBL" id="JACJIQ010000002">
    <property type="protein sequence ID" value="MBA9076121.1"/>
    <property type="molecule type" value="Genomic_DNA"/>
</dbReference>
<dbReference type="CDD" id="cd11304">
    <property type="entry name" value="Cadherin_repeat"/>
    <property type="match status" value="1"/>
</dbReference>
<dbReference type="GO" id="GO:0005509">
    <property type="term" value="F:calcium ion binding"/>
    <property type="evidence" value="ECO:0007669"/>
    <property type="project" value="InterPro"/>
</dbReference>
<evidence type="ECO:0000256" key="1">
    <source>
        <dbReference type="SAM" id="SignalP"/>
    </source>
</evidence>
<name>A0A839GQK9_9BACT</name>
<feature type="chain" id="PRO_5032929420" evidence="1">
    <location>
        <begin position="21"/>
        <end position="934"/>
    </location>
</feature>
<dbReference type="GO" id="GO:0007156">
    <property type="term" value="P:homophilic cell adhesion via plasma membrane adhesion molecules"/>
    <property type="evidence" value="ECO:0007669"/>
    <property type="project" value="InterPro"/>
</dbReference>
<evidence type="ECO:0000313" key="4">
    <source>
        <dbReference type="EMBL" id="MBA9076121.1"/>
    </source>
</evidence>
<dbReference type="NCBIfam" id="TIGR04131">
    <property type="entry name" value="Bac_Flav_CTERM"/>
    <property type="match status" value="1"/>
</dbReference>
<dbReference type="Gene3D" id="2.60.40.10">
    <property type="entry name" value="Immunoglobulins"/>
    <property type="match status" value="2"/>
</dbReference>
<dbReference type="PROSITE" id="PS50853">
    <property type="entry name" value="FN3"/>
    <property type="match status" value="1"/>
</dbReference>
<dbReference type="InterPro" id="IPR026341">
    <property type="entry name" value="T9SS_type_B"/>
</dbReference>
<evidence type="ECO:0000313" key="5">
    <source>
        <dbReference type="Proteomes" id="UP000563094"/>
    </source>
</evidence>
<dbReference type="InterPro" id="IPR003961">
    <property type="entry name" value="FN3_dom"/>
</dbReference>
<keyword evidence="5" id="KW-1185">Reference proteome</keyword>
<dbReference type="PROSITE" id="PS50268">
    <property type="entry name" value="CADHERIN_2"/>
    <property type="match status" value="1"/>
</dbReference>
<dbReference type="InterPro" id="IPR015919">
    <property type="entry name" value="Cadherin-like_sf"/>
</dbReference>
<keyword evidence="1" id="KW-0732">Signal</keyword>
<dbReference type="Pfam" id="PF13585">
    <property type="entry name" value="CHU_C"/>
    <property type="match status" value="1"/>
</dbReference>
<dbReference type="SMART" id="SM00060">
    <property type="entry name" value="FN3"/>
    <property type="match status" value="1"/>
</dbReference>
<protein>
    <submittedName>
        <fullName evidence="4">Gliding motility-associated-like protein</fullName>
    </submittedName>
</protein>